<accession>A0A4R0RJJ1</accession>
<feature type="compositionally biased region" description="Basic and acidic residues" evidence="1">
    <location>
        <begin position="200"/>
        <end position="212"/>
    </location>
</feature>
<dbReference type="EMBL" id="RWJN01000103">
    <property type="protein sequence ID" value="TCD67292.1"/>
    <property type="molecule type" value="Genomic_DNA"/>
</dbReference>
<dbReference type="PANTHER" id="PTHR28058">
    <property type="entry name" value="37S RIBOSOMAL PROTEIN MRP51, MITOCHONDRIAL"/>
    <property type="match status" value="1"/>
</dbReference>
<name>A0A4R0RJJ1_9APHY</name>
<protein>
    <submittedName>
        <fullName evidence="2">Uncharacterized protein</fullName>
    </submittedName>
</protein>
<evidence type="ECO:0000313" key="3">
    <source>
        <dbReference type="Proteomes" id="UP000292702"/>
    </source>
</evidence>
<dbReference type="Proteomes" id="UP000292702">
    <property type="component" value="Unassembled WGS sequence"/>
</dbReference>
<dbReference type="STRING" id="92696.A0A4R0RJJ1"/>
<reference evidence="2 3" key="1">
    <citation type="submission" date="2018-11" db="EMBL/GenBank/DDBJ databases">
        <title>Genome assembly of Steccherinum ochraceum LE-BIN_3174, the white-rot fungus of the Steccherinaceae family (The Residual Polyporoid clade, Polyporales, Basidiomycota).</title>
        <authorList>
            <person name="Fedorova T.V."/>
            <person name="Glazunova O.A."/>
            <person name="Landesman E.O."/>
            <person name="Moiseenko K.V."/>
            <person name="Psurtseva N.V."/>
            <person name="Savinova O.S."/>
            <person name="Shakhova N.V."/>
            <person name="Tyazhelova T.V."/>
            <person name="Vasina D.V."/>
        </authorList>
    </citation>
    <scope>NUCLEOTIDE SEQUENCE [LARGE SCALE GENOMIC DNA]</scope>
    <source>
        <strain evidence="2 3">LE-BIN_3174</strain>
    </source>
</reference>
<gene>
    <name evidence="2" type="ORF">EIP91_000315</name>
</gene>
<dbReference type="InterPro" id="IPR016712">
    <property type="entry name" value="Rbsml_bS1m-like"/>
</dbReference>
<dbReference type="Pfam" id="PF11709">
    <property type="entry name" value="Mit_ribos_Mrp51"/>
    <property type="match status" value="1"/>
</dbReference>
<organism evidence="2 3">
    <name type="scientific">Steccherinum ochraceum</name>
    <dbReference type="NCBI Taxonomy" id="92696"/>
    <lineage>
        <taxon>Eukaryota</taxon>
        <taxon>Fungi</taxon>
        <taxon>Dikarya</taxon>
        <taxon>Basidiomycota</taxon>
        <taxon>Agaricomycotina</taxon>
        <taxon>Agaricomycetes</taxon>
        <taxon>Polyporales</taxon>
        <taxon>Steccherinaceae</taxon>
        <taxon>Steccherinum</taxon>
    </lineage>
</organism>
<keyword evidence="3" id="KW-1185">Reference proteome</keyword>
<evidence type="ECO:0000256" key="1">
    <source>
        <dbReference type="SAM" id="MobiDB-lite"/>
    </source>
</evidence>
<proteinExistence type="predicted"/>
<feature type="region of interest" description="Disordered" evidence="1">
    <location>
        <begin position="185"/>
        <end position="212"/>
    </location>
</feature>
<evidence type="ECO:0000313" key="2">
    <source>
        <dbReference type="EMBL" id="TCD67292.1"/>
    </source>
</evidence>
<comment type="caution">
    <text evidence="2">The sequence shown here is derived from an EMBL/GenBank/DDBJ whole genome shotgun (WGS) entry which is preliminary data.</text>
</comment>
<dbReference type="PANTHER" id="PTHR28058:SF1">
    <property type="entry name" value="SMALL RIBOSOMAL SUBUNIT PROTEIN BS1M"/>
    <property type="match status" value="1"/>
</dbReference>
<dbReference type="OrthoDB" id="2735536at2759"/>
<dbReference type="AlphaFoldDB" id="A0A4R0RJJ1"/>
<sequence>MRRIKVDMQKTRRVVSLWPETKGRQGFRTGDLLCTLLANTSFGFVAGLKMAARAAASKVSPPPPFSALLRRSKFATHDPKISQVYMSHGGDAYRGNYGFKRPIPYRKRQAHITVSEVDSRESQTVWENAEQPARWMKMWDEVSVDVDLDIQSQWYKGLGSSGELSASRLDSEFSRLPLTAEELAKKARTQKEEEAAEEEAGMKEEEMDEETRLKKEADALARIYSNDVLNINAMGEKKFEAYLDKLRKLRPLFKRYIQAGEALYRPGKEPRSPYEMVQVSETLATRFLAARMQRQYYSSESALIEQAPHYSAGLSYARSSSFQDMFARRPQPGRVLNHRPNGSARQMIVSFAGMTTELTADKAERKMLDFLQLARSGTREVGAEVSRFKAQRSVLRHVPQVVGAQATGPRRSILNGASIMTTVKEVGEQVPETGNHYRPGSKEYNSCREGVPNEVPIHRPRVSDYSTPGVVVGESKVHTDQVMDNLQQMV</sequence>